<feature type="compositionally biased region" description="Basic residues" evidence="1">
    <location>
        <begin position="38"/>
        <end position="58"/>
    </location>
</feature>
<accession>A0A6G1GJG4</accession>
<evidence type="ECO:0000256" key="1">
    <source>
        <dbReference type="SAM" id="MobiDB-lite"/>
    </source>
</evidence>
<gene>
    <name evidence="2" type="ORF">K402DRAFT_408718</name>
</gene>
<organism evidence="2 3">
    <name type="scientific">Aulographum hederae CBS 113979</name>
    <dbReference type="NCBI Taxonomy" id="1176131"/>
    <lineage>
        <taxon>Eukaryota</taxon>
        <taxon>Fungi</taxon>
        <taxon>Dikarya</taxon>
        <taxon>Ascomycota</taxon>
        <taxon>Pezizomycotina</taxon>
        <taxon>Dothideomycetes</taxon>
        <taxon>Pleosporomycetidae</taxon>
        <taxon>Aulographales</taxon>
        <taxon>Aulographaceae</taxon>
    </lineage>
</organism>
<evidence type="ECO:0000313" key="2">
    <source>
        <dbReference type="EMBL" id="KAF1981051.1"/>
    </source>
</evidence>
<proteinExistence type="predicted"/>
<evidence type="ECO:0000313" key="3">
    <source>
        <dbReference type="Proteomes" id="UP000800041"/>
    </source>
</evidence>
<feature type="region of interest" description="Disordered" evidence="1">
    <location>
        <begin position="28"/>
        <end position="135"/>
    </location>
</feature>
<dbReference type="Proteomes" id="UP000800041">
    <property type="component" value="Unassembled WGS sequence"/>
</dbReference>
<keyword evidence="3" id="KW-1185">Reference proteome</keyword>
<reference evidence="2" key="1">
    <citation type="journal article" date="2020" name="Stud. Mycol.">
        <title>101 Dothideomycetes genomes: a test case for predicting lifestyles and emergence of pathogens.</title>
        <authorList>
            <person name="Haridas S."/>
            <person name="Albert R."/>
            <person name="Binder M."/>
            <person name="Bloem J."/>
            <person name="Labutti K."/>
            <person name="Salamov A."/>
            <person name="Andreopoulos B."/>
            <person name="Baker S."/>
            <person name="Barry K."/>
            <person name="Bills G."/>
            <person name="Bluhm B."/>
            <person name="Cannon C."/>
            <person name="Castanera R."/>
            <person name="Culley D."/>
            <person name="Daum C."/>
            <person name="Ezra D."/>
            <person name="Gonzalez J."/>
            <person name="Henrissat B."/>
            <person name="Kuo A."/>
            <person name="Liang C."/>
            <person name="Lipzen A."/>
            <person name="Lutzoni F."/>
            <person name="Magnuson J."/>
            <person name="Mondo S."/>
            <person name="Nolan M."/>
            <person name="Ohm R."/>
            <person name="Pangilinan J."/>
            <person name="Park H.-J."/>
            <person name="Ramirez L."/>
            <person name="Alfaro M."/>
            <person name="Sun H."/>
            <person name="Tritt A."/>
            <person name="Yoshinaga Y."/>
            <person name="Zwiers L.-H."/>
            <person name="Turgeon B."/>
            <person name="Goodwin S."/>
            <person name="Spatafora J."/>
            <person name="Crous P."/>
            <person name="Grigoriev I."/>
        </authorList>
    </citation>
    <scope>NUCLEOTIDE SEQUENCE</scope>
    <source>
        <strain evidence="2">CBS 113979</strain>
    </source>
</reference>
<name>A0A6G1GJG4_9PEZI</name>
<dbReference type="EMBL" id="ML977209">
    <property type="protein sequence ID" value="KAF1981051.1"/>
    <property type="molecule type" value="Genomic_DNA"/>
</dbReference>
<dbReference type="AlphaFoldDB" id="A0A6G1GJG4"/>
<protein>
    <submittedName>
        <fullName evidence="2">Uncharacterized protein</fullName>
    </submittedName>
</protein>
<sequence length="135" mass="15773">MAIFHHIKTGLGFMLIFCTVFTLFAKEKKEEKQEEKHDKKKKHQNEKVGFMHHHHSHGHVQPPPLAHHPSDRMSYPPRRMSNPNPYPPSGHERSRSRRPRSPPPVRTDSPDYYPAYEMMPQVSHSPSHACPHHRG</sequence>
<feature type="compositionally biased region" description="Basic and acidic residues" evidence="1">
    <location>
        <begin position="28"/>
        <end position="37"/>
    </location>
</feature>